<sequence length="87" mass="9606">MRKWLRAAASYFCIFQPLTRESVGASSRPVASIMRASDIGTSFRFLDSRKTSSFVSGFLQDPGTHSINGSFSLSSLQPRSRATPCQR</sequence>
<gene>
    <name evidence="1" type="ORF">BU16DRAFT_212642</name>
</gene>
<dbReference type="EMBL" id="MU004200">
    <property type="protein sequence ID" value="KAF2488782.1"/>
    <property type="molecule type" value="Genomic_DNA"/>
</dbReference>
<keyword evidence="2" id="KW-1185">Reference proteome</keyword>
<accession>A0A6A6Q946</accession>
<dbReference type="AlphaFoldDB" id="A0A6A6Q946"/>
<proteinExistence type="predicted"/>
<organism evidence="1 2">
    <name type="scientific">Lophium mytilinum</name>
    <dbReference type="NCBI Taxonomy" id="390894"/>
    <lineage>
        <taxon>Eukaryota</taxon>
        <taxon>Fungi</taxon>
        <taxon>Dikarya</taxon>
        <taxon>Ascomycota</taxon>
        <taxon>Pezizomycotina</taxon>
        <taxon>Dothideomycetes</taxon>
        <taxon>Pleosporomycetidae</taxon>
        <taxon>Mytilinidiales</taxon>
        <taxon>Mytilinidiaceae</taxon>
        <taxon>Lophium</taxon>
    </lineage>
</organism>
<evidence type="ECO:0000313" key="1">
    <source>
        <dbReference type="EMBL" id="KAF2488782.1"/>
    </source>
</evidence>
<evidence type="ECO:0000313" key="2">
    <source>
        <dbReference type="Proteomes" id="UP000799750"/>
    </source>
</evidence>
<protein>
    <submittedName>
        <fullName evidence="1">Uncharacterized protein</fullName>
    </submittedName>
</protein>
<reference evidence="1" key="1">
    <citation type="journal article" date="2020" name="Stud. Mycol.">
        <title>101 Dothideomycetes genomes: a test case for predicting lifestyles and emergence of pathogens.</title>
        <authorList>
            <person name="Haridas S."/>
            <person name="Albert R."/>
            <person name="Binder M."/>
            <person name="Bloem J."/>
            <person name="Labutti K."/>
            <person name="Salamov A."/>
            <person name="Andreopoulos B."/>
            <person name="Baker S."/>
            <person name="Barry K."/>
            <person name="Bills G."/>
            <person name="Bluhm B."/>
            <person name="Cannon C."/>
            <person name="Castanera R."/>
            <person name="Culley D."/>
            <person name="Daum C."/>
            <person name="Ezra D."/>
            <person name="Gonzalez J."/>
            <person name="Henrissat B."/>
            <person name="Kuo A."/>
            <person name="Liang C."/>
            <person name="Lipzen A."/>
            <person name="Lutzoni F."/>
            <person name="Magnuson J."/>
            <person name="Mondo S."/>
            <person name="Nolan M."/>
            <person name="Ohm R."/>
            <person name="Pangilinan J."/>
            <person name="Park H.-J."/>
            <person name="Ramirez L."/>
            <person name="Alfaro M."/>
            <person name="Sun H."/>
            <person name="Tritt A."/>
            <person name="Yoshinaga Y."/>
            <person name="Zwiers L.-H."/>
            <person name="Turgeon B."/>
            <person name="Goodwin S."/>
            <person name="Spatafora J."/>
            <person name="Crous P."/>
            <person name="Grigoriev I."/>
        </authorList>
    </citation>
    <scope>NUCLEOTIDE SEQUENCE</scope>
    <source>
        <strain evidence="1">CBS 269.34</strain>
    </source>
</reference>
<name>A0A6A6Q946_9PEZI</name>
<dbReference type="Proteomes" id="UP000799750">
    <property type="component" value="Unassembled WGS sequence"/>
</dbReference>